<dbReference type="PANTHER" id="PTHR36498">
    <property type="entry name" value="TATA-BINDING PROTEIN-ASSOCIATED FACTOR 172"/>
    <property type="match status" value="1"/>
</dbReference>
<dbReference type="Pfam" id="PF00176">
    <property type="entry name" value="SNF2-rel_dom"/>
    <property type="match status" value="1"/>
</dbReference>
<evidence type="ECO:0000313" key="12">
    <source>
        <dbReference type="EMBL" id="MPC08117.1"/>
    </source>
</evidence>
<dbReference type="InterPro" id="IPR022707">
    <property type="entry name" value="Mot1_central_dom"/>
</dbReference>
<dbReference type="InterPro" id="IPR044078">
    <property type="entry name" value="Mot1_ATP-bd"/>
</dbReference>
<keyword evidence="5" id="KW-0347">Helicase</keyword>
<dbReference type="OrthoDB" id="10252227at2759"/>
<dbReference type="CDD" id="cd17999">
    <property type="entry name" value="DEXHc_Mot1"/>
    <property type="match status" value="1"/>
</dbReference>
<feature type="domain" description="Helicase ATP-binding" evidence="10">
    <location>
        <begin position="1414"/>
        <end position="1593"/>
    </location>
</feature>
<feature type="region of interest" description="Disordered" evidence="9">
    <location>
        <begin position="1140"/>
        <end position="1198"/>
    </location>
</feature>
<evidence type="ECO:0000256" key="4">
    <source>
        <dbReference type="ARBA" id="ARBA00022801"/>
    </source>
</evidence>
<feature type="compositionally biased region" description="Low complexity" evidence="9">
    <location>
        <begin position="1064"/>
        <end position="1073"/>
    </location>
</feature>
<dbReference type="InterPro" id="IPR001650">
    <property type="entry name" value="Helicase_C-like"/>
</dbReference>
<keyword evidence="8" id="KW-0539">Nucleus</keyword>
<dbReference type="Gene3D" id="3.40.50.300">
    <property type="entry name" value="P-loop containing nucleotide triphosphate hydrolases"/>
    <property type="match status" value="1"/>
</dbReference>
<keyword evidence="7" id="KW-0238">DNA-binding</keyword>
<keyword evidence="4" id="KW-0378">Hydrolase</keyword>
<dbReference type="GO" id="GO:0005524">
    <property type="term" value="F:ATP binding"/>
    <property type="evidence" value="ECO:0007669"/>
    <property type="project" value="UniProtKB-KW"/>
</dbReference>
<dbReference type="InterPro" id="IPR044972">
    <property type="entry name" value="Mot1"/>
</dbReference>
<sequence length="1945" mass="214005">MSTRLDRLFVLLENGGSGVTRGAAAQQLGEVVRLHPQELSSLLGRVHSLLTSKSWDVRIAAGLAVEAIVSNVPAWDPSPAPSSGVFGEDTTRVNPPRLSLHAFSIKRVLERAIDPSARLAQQQRLVNQRLGLDVAEAVGVDVRGIVSPDDLASGVEQDGVGLAAGQGKDSVLSIVRKEIKSARLMLSSRELNRARRKAKLMARQKSVDVSECVGEDEPEPKRLCVEDTMVAGGSDDEDRMVVDEGSSALPEGGCEWPLESFCNNLAADLFSMSWETRHGVATALRHIIRVQGRGAGRAKYHTRQQMENSHQAWLEDMAVRLVCVLALDRFGDFVSDQVVAPVRETCAQTIGSILHLMSEDGVYGVLGLLEEMLCWQGWETRHGGLLGLKYLLAVREDLHTCLLPRIYPHIYRGLLDEMDEVVAVAASCLVPVAASVVEKLKVETVGCLVATLWDALLDIDDLTSSTSSVLMLLARLMAHPVGHGSLKSDLSQLVPRLWPFLYHTSSTVRGSALKTLDTLTACTDCTVSTSTTTTTTTNSQSSIKITSETCTVTPPEPNVATNNTSTSEQKLTDTTIDTVMDKERTADDDVSEPQVKKECEDESEMCQSSQDTVGSPREVPNANTKECVAVKTENGIKSEECTKDAQPAPMENNTSPSAGSEKKVKFEVVTKEEEKDQERSLAKCKWLHPIIQPLLTHVYQRALLEDAQENLSLVFKIWTQVLRCIPLAQVLPVVCPLVAQWLCLSMTSHKLPMDPSLLLLAHHNKLSEGRKVRIGGESSEQMEAKYYLGGCDQHNNVTEKLRVVTRARCAAARLLGSLSCVVSQPMPGLEYPPDEGPMECYAKLLVAHLVSRSALQRFGAGAVSRAWAATQPPHPCPPILQLALQTCLTEVVYYDEIALSFTRHYKLPLDPALSAAPVLTLEQIQTLSGQTALNLFSMGRLRPKVLATLEERRKAIQSSVSQTSSDQLTLATTTQAIIAGAVVQFEALPAKLNPVIKPLMDSIKKEKNEQLQGVSAEDLTCLLEMCATRSSGPNPKIIKNLANFLCVDQEYTPRVTSTERQLLRRSSSLSARPPGRPPANAKKEDAADLSETILENELQHAAEVQRRGCTLALQNITRHFSSALPQKVPQLWQMLTGPLEHTTSSKNDSVSSTPTSASIDSNSESPSSDKEALKSCPESVKSNAQSLESRSGSVEGGSLLPEQSAKLLPVSPENSQEAVNWLQLMEVVVPGLDPALVEQLGKQAGMLEPWLYHVNAAVRHMAARVLGALARALPVTTLTQLVEIVVPELSSLHCIARRRGAVEAIHCIIQKLGFDVVPYSVLLIVPLLGCMSDPDTSIRLTATQCFATLIRLLPLEGGIPDPPSMSDRMLKQKKREREFLERLLDPSKIVNHSIPIPIHAELRSYQQSGVNWLAFLNQYKLHGILCDDMGLGKTLQSICILASDHYTKEKARLEASEGVGGSDLPPIQSLVVCPPTLTGHWVYEVQKFVDSKYLNPLHYTGPPVERYRLRKFISDHNLVVASYEIVRNDIDFFSLIKWNYVILDEGHVIKNSKTKSCRAIKQLTAQHRLILSGTPIQNNVLELWSLFDFLMPGFLGSERQFMACYSRPILLARDPKSSSRDQEAGVLAMEALHRQTLPFLLRRVKEDVLSDLPPKITQDYYCELSPLQEELYEDFARTQASQSISDTLRSSSRSWEDTNPSSKPQHTHIFQALQYLRKVCNHPKLVLKARHPEYERITAKLKSCNSSLSDISHAAKLPALKQLLLDCGIGTSGSGSNGDGVIVSPHRALIFCQLQGMLDIIEHDLLKVHLPSVTYLRLDGAVPAGARQSLVQRFNSDPSIDLLLLTTLVGGLGLNLTGADTVIFVEHDWNPMKDLQAMDRTHRIGQKRVVNVYRLVTQGTLEEKIMGLQKFKMMTANTVISQENSSLMTMGTSQVRVLCQTRKSN</sequence>
<dbReference type="InterPro" id="IPR011989">
    <property type="entry name" value="ARM-like"/>
</dbReference>
<dbReference type="CDD" id="cd18793">
    <property type="entry name" value="SF2_C_SNF"/>
    <property type="match status" value="1"/>
</dbReference>
<reference evidence="12 13" key="1">
    <citation type="submission" date="2019-05" db="EMBL/GenBank/DDBJ databases">
        <title>Another draft genome of Portunus trituberculatus and its Hox gene families provides insights of decapod evolution.</title>
        <authorList>
            <person name="Jeong J.-H."/>
            <person name="Song I."/>
            <person name="Kim S."/>
            <person name="Choi T."/>
            <person name="Kim D."/>
            <person name="Ryu S."/>
            <person name="Kim W."/>
        </authorList>
    </citation>
    <scope>NUCLEOTIDE SEQUENCE [LARGE SCALE GENOMIC DNA]</scope>
    <source>
        <tissue evidence="12">Muscle</tissue>
    </source>
</reference>
<dbReference type="GO" id="GO:0003677">
    <property type="term" value="F:DNA binding"/>
    <property type="evidence" value="ECO:0007669"/>
    <property type="project" value="UniProtKB-KW"/>
</dbReference>
<dbReference type="GO" id="GO:0016887">
    <property type="term" value="F:ATP hydrolysis activity"/>
    <property type="evidence" value="ECO:0007669"/>
    <property type="project" value="InterPro"/>
</dbReference>
<evidence type="ECO:0000313" key="13">
    <source>
        <dbReference type="Proteomes" id="UP000324222"/>
    </source>
</evidence>
<comment type="caution">
    <text evidence="12">The sequence shown here is derived from an EMBL/GenBank/DDBJ whole genome shotgun (WGS) entry which is preliminary data.</text>
</comment>
<accession>A0A5B7CFB4</accession>
<dbReference type="Pfam" id="PF12054">
    <property type="entry name" value="DUF3535"/>
    <property type="match status" value="1"/>
</dbReference>
<dbReference type="SMART" id="SM00490">
    <property type="entry name" value="HELICc"/>
    <property type="match status" value="1"/>
</dbReference>
<dbReference type="Proteomes" id="UP000324222">
    <property type="component" value="Unassembled WGS sequence"/>
</dbReference>
<evidence type="ECO:0000259" key="10">
    <source>
        <dbReference type="PROSITE" id="PS51192"/>
    </source>
</evidence>
<dbReference type="SUPFAM" id="SSF48371">
    <property type="entry name" value="ARM repeat"/>
    <property type="match status" value="1"/>
</dbReference>
<evidence type="ECO:0000256" key="1">
    <source>
        <dbReference type="ARBA" id="ARBA00004123"/>
    </source>
</evidence>
<evidence type="ECO:0000256" key="5">
    <source>
        <dbReference type="ARBA" id="ARBA00022806"/>
    </source>
</evidence>
<dbReference type="InterPro" id="IPR016024">
    <property type="entry name" value="ARM-type_fold"/>
</dbReference>
<evidence type="ECO:0000259" key="11">
    <source>
        <dbReference type="PROSITE" id="PS51194"/>
    </source>
</evidence>
<dbReference type="InterPro" id="IPR038718">
    <property type="entry name" value="SNF2-like_sf"/>
</dbReference>
<evidence type="ECO:0000256" key="2">
    <source>
        <dbReference type="ARBA" id="ARBA00022737"/>
    </source>
</evidence>
<feature type="domain" description="Helicase C-terminal" evidence="11">
    <location>
        <begin position="1777"/>
        <end position="1931"/>
    </location>
</feature>
<evidence type="ECO:0000256" key="3">
    <source>
        <dbReference type="ARBA" id="ARBA00022741"/>
    </source>
</evidence>
<dbReference type="InterPro" id="IPR027417">
    <property type="entry name" value="P-loop_NTPase"/>
</dbReference>
<feature type="region of interest" description="Disordered" evidence="9">
    <location>
        <begin position="1683"/>
        <end position="1703"/>
    </location>
</feature>
<dbReference type="InterPro" id="IPR049730">
    <property type="entry name" value="SNF2/RAD54-like_C"/>
</dbReference>
<protein>
    <submittedName>
        <fullName evidence="12">TATA-binding protein-associated factor 172</fullName>
    </submittedName>
</protein>
<feature type="compositionally biased region" description="Low complexity" evidence="9">
    <location>
        <begin position="1683"/>
        <end position="1693"/>
    </location>
</feature>
<feature type="region of interest" description="Disordered" evidence="9">
    <location>
        <begin position="638"/>
        <end position="663"/>
    </location>
</feature>
<dbReference type="Gene3D" id="1.25.10.10">
    <property type="entry name" value="Leucine-rich Repeat Variant"/>
    <property type="match status" value="2"/>
</dbReference>
<keyword evidence="6" id="KW-0067">ATP-binding</keyword>
<dbReference type="InterPro" id="IPR000330">
    <property type="entry name" value="SNF2_N"/>
</dbReference>
<comment type="subcellular location">
    <subcellularLocation>
        <location evidence="1">Nucleus</location>
    </subcellularLocation>
</comment>
<dbReference type="FunFam" id="3.40.50.10810:FF:000009">
    <property type="entry name" value="B-TFIID TATA-box-binding protein-associated factor 1"/>
    <property type="match status" value="1"/>
</dbReference>
<keyword evidence="13" id="KW-1185">Reference proteome</keyword>
<dbReference type="EMBL" id="VSRR010000018">
    <property type="protein sequence ID" value="MPC08117.1"/>
    <property type="molecule type" value="Genomic_DNA"/>
</dbReference>
<dbReference type="SMART" id="SM00487">
    <property type="entry name" value="DEXDc"/>
    <property type="match status" value="1"/>
</dbReference>
<dbReference type="FunFam" id="3.40.50.300:FF:000428">
    <property type="entry name" value="TATA-binding protein-associated factor 172"/>
    <property type="match status" value="1"/>
</dbReference>
<dbReference type="InterPro" id="IPR014001">
    <property type="entry name" value="Helicase_ATP-bd"/>
</dbReference>
<name>A0A5B7CFB4_PORTR</name>
<gene>
    <name evidence="12" type="primary">BTAF1</name>
    <name evidence="12" type="ORF">E2C01_000693</name>
</gene>
<evidence type="ECO:0000256" key="8">
    <source>
        <dbReference type="ARBA" id="ARBA00023242"/>
    </source>
</evidence>
<feature type="region of interest" description="Disordered" evidence="9">
    <location>
        <begin position="584"/>
        <end position="620"/>
    </location>
</feature>
<evidence type="ECO:0000256" key="9">
    <source>
        <dbReference type="SAM" id="MobiDB-lite"/>
    </source>
</evidence>
<dbReference type="GO" id="GO:0004386">
    <property type="term" value="F:helicase activity"/>
    <property type="evidence" value="ECO:0007669"/>
    <property type="project" value="UniProtKB-KW"/>
</dbReference>
<dbReference type="GO" id="GO:0017025">
    <property type="term" value="F:TBP-class protein binding"/>
    <property type="evidence" value="ECO:0007669"/>
    <property type="project" value="InterPro"/>
</dbReference>
<feature type="compositionally biased region" description="Polar residues" evidence="9">
    <location>
        <begin position="1180"/>
        <end position="1192"/>
    </location>
</feature>
<dbReference type="GO" id="GO:0005634">
    <property type="term" value="C:nucleus"/>
    <property type="evidence" value="ECO:0007669"/>
    <property type="project" value="UniProtKB-SubCell"/>
</dbReference>
<dbReference type="SUPFAM" id="SSF52540">
    <property type="entry name" value="P-loop containing nucleoside triphosphate hydrolases"/>
    <property type="match status" value="2"/>
</dbReference>
<dbReference type="PANTHER" id="PTHR36498:SF1">
    <property type="entry name" value="TATA-BINDING PROTEIN-ASSOCIATED FACTOR 172"/>
    <property type="match status" value="1"/>
</dbReference>
<dbReference type="Pfam" id="PF00271">
    <property type="entry name" value="Helicase_C"/>
    <property type="match status" value="1"/>
</dbReference>
<dbReference type="Gene3D" id="3.40.50.10810">
    <property type="entry name" value="Tandem AAA-ATPase domain"/>
    <property type="match status" value="1"/>
</dbReference>
<proteinExistence type="predicted"/>
<feature type="compositionally biased region" description="Polar residues" evidence="9">
    <location>
        <begin position="1141"/>
        <end position="1155"/>
    </location>
</feature>
<evidence type="ECO:0000256" key="6">
    <source>
        <dbReference type="ARBA" id="ARBA00022840"/>
    </source>
</evidence>
<organism evidence="12 13">
    <name type="scientific">Portunus trituberculatus</name>
    <name type="common">Swimming crab</name>
    <name type="synonym">Neptunus trituberculatus</name>
    <dbReference type="NCBI Taxonomy" id="210409"/>
    <lineage>
        <taxon>Eukaryota</taxon>
        <taxon>Metazoa</taxon>
        <taxon>Ecdysozoa</taxon>
        <taxon>Arthropoda</taxon>
        <taxon>Crustacea</taxon>
        <taxon>Multicrustacea</taxon>
        <taxon>Malacostraca</taxon>
        <taxon>Eumalacostraca</taxon>
        <taxon>Eucarida</taxon>
        <taxon>Decapoda</taxon>
        <taxon>Pleocyemata</taxon>
        <taxon>Brachyura</taxon>
        <taxon>Eubrachyura</taxon>
        <taxon>Portunoidea</taxon>
        <taxon>Portunidae</taxon>
        <taxon>Portuninae</taxon>
        <taxon>Portunus</taxon>
    </lineage>
</organism>
<keyword evidence="3" id="KW-0547">Nucleotide-binding</keyword>
<feature type="compositionally biased region" description="Low complexity" evidence="9">
    <location>
        <begin position="1156"/>
        <end position="1166"/>
    </location>
</feature>
<feature type="region of interest" description="Disordered" evidence="9">
    <location>
        <begin position="1057"/>
        <end position="1086"/>
    </location>
</feature>
<evidence type="ECO:0000256" key="7">
    <source>
        <dbReference type="ARBA" id="ARBA00023125"/>
    </source>
</evidence>
<dbReference type="PROSITE" id="PS51194">
    <property type="entry name" value="HELICASE_CTER"/>
    <property type="match status" value="1"/>
</dbReference>
<dbReference type="PROSITE" id="PS51192">
    <property type="entry name" value="HELICASE_ATP_BIND_1"/>
    <property type="match status" value="1"/>
</dbReference>
<keyword evidence="2" id="KW-0677">Repeat</keyword>